<dbReference type="Proteomes" id="UP000663879">
    <property type="component" value="Unassembled WGS sequence"/>
</dbReference>
<dbReference type="InterPro" id="IPR011935">
    <property type="entry name" value="CHP02231"/>
</dbReference>
<reference evidence="4" key="1">
    <citation type="submission" date="2021-02" db="EMBL/GenBank/DDBJ databases">
        <authorList>
            <person name="Nowell W R."/>
        </authorList>
    </citation>
    <scope>NUCLEOTIDE SEQUENCE</scope>
    <source>
        <strain evidence="4">Ploen Becks lab</strain>
    </source>
</reference>
<keyword evidence="5" id="KW-1185">Reference proteome</keyword>
<dbReference type="OrthoDB" id="10068793at2759"/>
<proteinExistence type="predicted"/>
<dbReference type="AlphaFoldDB" id="A0A814JAJ3"/>
<dbReference type="PANTHER" id="PTHR31005:SF8">
    <property type="entry name" value="DUF4139 DOMAIN-CONTAINING PROTEIN"/>
    <property type="match status" value="1"/>
</dbReference>
<feature type="domain" description="DUF4139" evidence="2">
    <location>
        <begin position="220"/>
        <end position="541"/>
    </location>
</feature>
<evidence type="ECO:0000256" key="1">
    <source>
        <dbReference type="SAM" id="Coils"/>
    </source>
</evidence>
<evidence type="ECO:0000313" key="4">
    <source>
        <dbReference type="EMBL" id="CAF1033344.1"/>
    </source>
</evidence>
<evidence type="ECO:0000259" key="3">
    <source>
        <dbReference type="Pfam" id="PF13600"/>
    </source>
</evidence>
<dbReference type="PANTHER" id="PTHR31005">
    <property type="entry name" value="DUF4139 DOMAIN-CONTAINING PROTEIN"/>
    <property type="match status" value="1"/>
</dbReference>
<feature type="domain" description="DUF4140" evidence="3">
    <location>
        <begin position="19"/>
        <end position="122"/>
    </location>
</feature>
<keyword evidence="1" id="KW-0175">Coiled coil</keyword>
<evidence type="ECO:0008006" key="6">
    <source>
        <dbReference type="Google" id="ProtNLM"/>
    </source>
</evidence>
<dbReference type="InterPro" id="IPR025554">
    <property type="entry name" value="DUF4140"/>
</dbReference>
<dbReference type="EMBL" id="CAJNOC010004780">
    <property type="protein sequence ID" value="CAF1033344.1"/>
    <property type="molecule type" value="Genomic_DNA"/>
</dbReference>
<dbReference type="NCBIfam" id="TIGR02231">
    <property type="entry name" value="mucoidy inhibitor MuiA family protein"/>
    <property type="match status" value="1"/>
</dbReference>
<comment type="caution">
    <text evidence="4">The sequence shown here is derived from an EMBL/GenBank/DDBJ whole genome shotgun (WGS) entry which is preliminary data.</text>
</comment>
<organism evidence="4 5">
    <name type="scientific">Brachionus calyciflorus</name>
    <dbReference type="NCBI Taxonomy" id="104777"/>
    <lineage>
        <taxon>Eukaryota</taxon>
        <taxon>Metazoa</taxon>
        <taxon>Spiralia</taxon>
        <taxon>Gnathifera</taxon>
        <taxon>Rotifera</taxon>
        <taxon>Eurotatoria</taxon>
        <taxon>Monogononta</taxon>
        <taxon>Pseudotrocha</taxon>
        <taxon>Ploima</taxon>
        <taxon>Brachionidae</taxon>
        <taxon>Brachionus</taxon>
    </lineage>
</organism>
<accession>A0A814JAJ3</accession>
<dbReference type="Pfam" id="PF13598">
    <property type="entry name" value="DUF4139"/>
    <property type="match status" value="1"/>
</dbReference>
<dbReference type="Pfam" id="PF13600">
    <property type="entry name" value="DUF4140"/>
    <property type="match status" value="1"/>
</dbReference>
<evidence type="ECO:0000259" key="2">
    <source>
        <dbReference type="Pfam" id="PF13598"/>
    </source>
</evidence>
<gene>
    <name evidence="4" type="ORF">OXX778_LOCUS17981</name>
</gene>
<sequence>MSEILRQEFSVKNLECKEVVVYQDRAEVKRCLKTSLRKGENEIVLTHITPSIDNDSVRVDGKGNATVLDVICETKTIQIDKNETNERLQKSSLEIKNIENKIEETKFKLDRYNKKTQVLNEFATTLSKPTNTVSNNDQVELASSKQNIDNFLSFIDLYSTKLELFDTDKLTVQNLLNDLNEQLKIANENHRVLAYGSNYETKIEITILVQCNLEKSDIELDISYLVRNASWSPKYDIRVNGKERSMIINYFGLISQTTGEDWKDTKMYLSTAVPSIDGNVPVLGTQSVKFRSSYRPKSFKKMMMRSVRESKAELLCDSTLEDCQDEYSCFKQIEAEVNTSEIGSTSTFEIPRKSSIPSDGKTHKVSIAIIDLSPEFEYETVPRKNNHAYIKAKVKNISEYTLLSGPANVFLDNNFVSKTFLNSYSPQEELDLSLGVDPAIRIDYKPVKKYTTKSGLLSKTTSKMFIQVIEIKNTSMNKIKILLSDNLPLSTDEKIQVKLIEPDLKKHSNIRLNKSNNLEFDLEIEPSKKEEITIKYTIDSPSDKDIDFY</sequence>
<dbReference type="InterPro" id="IPR037291">
    <property type="entry name" value="DUF4139"/>
</dbReference>
<feature type="coiled-coil region" evidence="1">
    <location>
        <begin position="81"/>
        <end position="115"/>
    </location>
</feature>
<name>A0A814JAJ3_9BILA</name>
<protein>
    <recommendedName>
        <fullName evidence="6">Mucoidy inhibitor A</fullName>
    </recommendedName>
</protein>
<evidence type="ECO:0000313" key="5">
    <source>
        <dbReference type="Proteomes" id="UP000663879"/>
    </source>
</evidence>